<feature type="region of interest" description="Disordered" evidence="1">
    <location>
        <begin position="320"/>
        <end position="394"/>
    </location>
</feature>
<protein>
    <submittedName>
        <fullName evidence="2">Uncharacterized protein</fullName>
    </submittedName>
</protein>
<organism evidence="2 3">
    <name type="scientific">Armillaria luteobubalina</name>
    <dbReference type="NCBI Taxonomy" id="153913"/>
    <lineage>
        <taxon>Eukaryota</taxon>
        <taxon>Fungi</taxon>
        <taxon>Dikarya</taxon>
        <taxon>Basidiomycota</taxon>
        <taxon>Agaricomycotina</taxon>
        <taxon>Agaricomycetes</taxon>
        <taxon>Agaricomycetidae</taxon>
        <taxon>Agaricales</taxon>
        <taxon>Marasmiineae</taxon>
        <taxon>Physalacriaceae</taxon>
        <taxon>Armillaria</taxon>
    </lineage>
</organism>
<reference evidence="2" key="1">
    <citation type="submission" date="2023-06" db="EMBL/GenBank/DDBJ databases">
        <authorList>
            <consortium name="Lawrence Berkeley National Laboratory"/>
            <person name="Ahrendt S."/>
            <person name="Sahu N."/>
            <person name="Indic B."/>
            <person name="Wong-Bajracharya J."/>
            <person name="Merenyi Z."/>
            <person name="Ke H.-M."/>
            <person name="Monk M."/>
            <person name="Kocsube S."/>
            <person name="Drula E."/>
            <person name="Lipzen A."/>
            <person name="Balint B."/>
            <person name="Henrissat B."/>
            <person name="Andreopoulos B."/>
            <person name="Martin F.M."/>
            <person name="Harder C.B."/>
            <person name="Rigling D."/>
            <person name="Ford K.L."/>
            <person name="Foster G.D."/>
            <person name="Pangilinan J."/>
            <person name="Papanicolaou A."/>
            <person name="Barry K."/>
            <person name="LaButti K."/>
            <person name="Viragh M."/>
            <person name="Koriabine M."/>
            <person name="Yan M."/>
            <person name="Riley R."/>
            <person name="Champramary S."/>
            <person name="Plett K.L."/>
            <person name="Tsai I.J."/>
            <person name="Slot J."/>
            <person name="Sipos G."/>
            <person name="Plett J."/>
            <person name="Nagy L.G."/>
            <person name="Grigoriev I.V."/>
        </authorList>
    </citation>
    <scope>NUCLEOTIDE SEQUENCE</scope>
    <source>
        <strain evidence="2">HWK02</strain>
    </source>
</reference>
<sequence>MSSEFHAQKNYDAVTHDACFEPTGILHSVPLNAVVVRDQVCFYQKPHDAFGSGRTMFQLIRNNHEVMIWGPPVIELANLGVQLELIETLLGSIPFDDIRQATLYIAGDGHARLIPQDEKHLQIPYLGGYHIVDESQLQVTEWLQAGWKRALLDGAKPVEIDYAYSVTSSLALQSSLVHDGHMIGIVKCVEEGARMVSYKDRALVYDAFRKMQEHHIYLLEGHNMEPSAVLIVDNKVRFVDMALKRWFSPNVFIYDRTIHDEQQLKQVQLEHWRQVELLFERIDSEPSTSNRYRPCEYRPINVISSPKIFPVVSTHPSVVFKRPENRRRRSSESSDTAGDGPYLPGRVVSSRRHKITCEPYIKRPGPHRISSEVSPSSLRATSSTSYISSPEYTS</sequence>
<evidence type="ECO:0000313" key="2">
    <source>
        <dbReference type="EMBL" id="KAK0494308.1"/>
    </source>
</evidence>
<accession>A0AA39UMI9</accession>
<name>A0AA39UMI9_9AGAR</name>
<keyword evidence="3" id="KW-1185">Reference proteome</keyword>
<gene>
    <name evidence="2" type="ORF">EDD18DRAFT_1355705</name>
</gene>
<feature type="compositionally biased region" description="Low complexity" evidence="1">
    <location>
        <begin position="374"/>
        <end position="394"/>
    </location>
</feature>
<evidence type="ECO:0000313" key="3">
    <source>
        <dbReference type="Proteomes" id="UP001175228"/>
    </source>
</evidence>
<evidence type="ECO:0000256" key="1">
    <source>
        <dbReference type="SAM" id="MobiDB-lite"/>
    </source>
</evidence>
<proteinExistence type="predicted"/>
<dbReference type="EMBL" id="JAUEPU010000021">
    <property type="protein sequence ID" value="KAK0494308.1"/>
    <property type="molecule type" value="Genomic_DNA"/>
</dbReference>
<comment type="caution">
    <text evidence="2">The sequence shown here is derived from an EMBL/GenBank/DDBJ whole genome shotgun (WGS) entry which is preliminary data.</text>
</comment>
<dbReference type="AlphaFoldDB" id="A0AA39UMI9"/>
<dbReference type="Proteomes" id="UP001175228">
    <property type="component" value="Unassembled WGS sequence"/>
</dbReference>